<protein>
    <submittedName>
        <fullName evidence="2">Uncharacterized protein</fullName>
    </submittedName>
</protein>
<evidence type="ECO:0000313" key="3">
    <source>
        <dbReference type="Proteomes" id="UP000070544"/>
    </source>
</evidence>
<feature type="non-terminal residue" evidence="2">
    <location>
        <position position="1"/>
    </location>
</feature>
<keyword evidence="3" id="KW-1185">Reference proteome</keyword>
<accession>A0A139AXU3</accession>
<feature type="compositionally biased region" description="Basic and acidic residues" evidence="1">
    <location>
        <begin position="55"/>
        <end position="68"/>
    </location>
</feature>
<proteinExistence type="predicted"/>
<feature type="region of interest" description="Disordered" evidence="1">
    <location>
        <begin position="1"/>
        <end position="68"/>
    </location>
</feature>
<organism evidence="2 3">
    <name type="scientific">Gonapodya prolifera (strain JEL478)</name>
    <name type="common">Monoblepharis prolifera</name>
    <dbReference type="NCBI Taxonomy" id="1344416"/>
    <lineage>
        <taxon>Eukaryota</taxon>
        <taxon>Fungi</taxon>
        <taxon>Fungi incertae sedis</taxon>
        <taxon>Chytridiomycota</taxon>
        <taxon>Chytridiomycota incertae sedis</taxon>
        <taxon>Monoblepharidomycetes</taxon>
        <taxon>Monoblepharidales</taxon>
        <taxon>Gonapodyaceae</taxon>
        <taxon>Gonapodya</taxon>
    </lineage>
</organism>
<sequence length="68" mass="7510">NSPASPTHPLAPKISLSPTSPVRTYSSQHPGACSWPPTITQPSLSSISQTRRTKLQREVWKTQDCEPR</sequence>
<dbReference type="EMBL" id="KQ965732">
    <property type="protein sequence ID" value="KXS21571.1"/>
    <property type="molecule type" value="Genomic_DNA"/>
</dbReference>
<feature type="compositionally biased region" description="Polar residues" evidence="1">
    <location>
        <begin position="16"/>
        <end position="29"/>
    </location>
</feature>
<feature type="compositionally biased region" description="Polar residues" evidence="1">
    <location>
        <begin position="37"/>
        <end position="50"/>
    </location>
</feature>
<gene>
    <name evidence="2" type="ORF">M427DRAFT_50995</name>
</gene>
<dbReference type="AlphaFoldDB" id="A0A139AXU3"/>
<evidence type="ECO:0000313" key="2">
    <source>
        <dbReference type="EMBL" id="KXS21571.1"/>
    </source>
</evidence>
<name>A0A139AXU3_GONPJ</name>
<reference evidence="2 3" key="1">
    <citation type="journal article" date="2015" name="Genome Biol. Evol.">
        <title>Phylogenomic analyses indicate that early fungi evolved digesting cell walls of algal ancestors of land plants.</title>
        <authorList>
            <person name="Chang Y."/>
            <person name="Wang S."/>
            <person name="Sekimoto S."/>
            <person name="Aerts A.L."/>
            <person name="Choi C."/>
            <person name="Clum A."/>
            <person name="LaButti K.M."/>
            <person name="Lindquist E.A."/>
            <person name="Yee Ngan C."/>
            <person name="Ohm R.A."/>
            <person name="Salamov A.A."/>
            <person name="Grigoriev I.V."/>
            <person name="Spatafora J.W."/>
            <person name="Berbee M.L."/>
        </authorList>
    </citation>
    <scope>NUCLEOTIDE SEQUENCE [LARGE SCALE GENOMIC DNA]</scope>
    <source>
        <strain evidence="2 3">JEL478</strain>
    </source>
</reference>
<evidence type="ECO:0000256" key="1">
    <source>
        <dbReference type="SAM" id="MobiDB-lite"/>
    </source>
</evidence>
<dbReference type="Proteomes" id="UP000070544">
    <property type="component" value="Unassembled WGS sequence"/>
</dbReference>